<evidence type="ECO:0000256" key="1">
    <source>
        <dbReference type="ARBA" id="ARBA00006598"/>
    </source>
</evidence>
<evidence type="ECO:0008006" key="7">
    <source>
        <dbReference type="Google" id="ProtNLM"/>
    </source>
</evidence>
<keyword evidence="2" id="KW-0689">Ribosomal protein</keyword>
<dbReference type="InterPro" id="IPR037229">
    <property type="entry name" value="Ribosomal_bL35_sf"/>
</dbReference>
<dbReference type="InterPro" id="IPR021137">
    <property type="entry name" value="Ribosomal_bL35-like"/>
</dbReference>
<dbReference type="GO" id="GO:0006412">
    <property type="term" value="P:translation"/>
    <property type="evidence" value="ECO:0007669"/>
    <property type="project" value="InterPro"/>
</dbReference>
<dbReference type="Proteomes" id="UP000053664">
    <property type="component" value="Unassembled WGS sequence"/>
</dbReference>
<dbReference type="Gene3D" id="4.10.410.60">
    <property type="match status" value="1"/>
</dbReference>
<dbReference type="GO" id="GO:0015934">
    <property type="term" value="C:large ribosomal subunit"/>
    <property type="evidence" value="ECO:0007669"/>
    <property type="project" value="TreeGrafter"/>
</dbReference>
<evidence type="ECO:0000256" key="4">
    <source>
        <dbReference type="SAM" id="MobiDB-lite"/>
    </source>
</evidence>
<proteinExistence type="inferred from homology"/>
<dbReference type="InterPro" id="IPR001706">
    <property type="entry name" value="Ribosomal_bL35"/>
</dbReference>
<name>A0A061H3I9_9BASI</name>
<gene>
    <name evidence="5" type="ORF">PFL1_04926</name>
</gene>
<evidence type="ECO:0000313" key="6">
    <source>
        <dbReference type="Proteomes" id="UP000053664"/>
    </source>
</evidence>
<sequence length="125" mass="13770">MLRLYTLTARLLRPSPSPSLALPTPFTPRSLSTTSRLLSAPRTRRFAQHGSGGKLKTHQATKKRWTPTGSGSGKAFQLVFKRAYAGKSHLNSHMSSDRLNRLGATAYSKAGRLNRTLRRLLAPSL</sequence>
<dbReference type="KEGG" id="pfp:PFL1_04926"/>
<accession>A0A061H3I9</accession>
<evidence type="ECO:0000256" key="2">
    <source>
        <dbReference type="ARBA" id="ARBA00022980"/>
    </source>
</evidence>
<dbReference type="eggNOG" id="ENOG502TARX">
    <property type="taxonomic scope" value="Eukaryota"/>
</dbReference>
<dbReference type="GO" id="GO:0003735">
    <property type="term" value="F:structural constituent of ribosome"/>
    <property type="evidence" value="ECO:0007669"/>
    <property type="project" value="InterPro"/>
</dbReference>
<dbReference type="GeneID" id="19319026"/>
<dbReference type="EMBL" id="KE361639">
    <property type="protein sequence ID" value="EPQ27387.1"/>
    <property type="molecule type" value="Genomic_DNA"/>
</dbReference>
<organism evidence="5 6">
    <name type="scientific">Pseudozyma flocculosa PF-1</name>
    <dbReference type="NCBI Taxonomy" id="1277687"/>
    <lineage>
        <taxon>Eukaryota</taxon>
        <taxon>Fungi</taxon>
        <taxon>Dikarya</taxon>
        <taxon>Basidiomycota</taxon>
        <taxon>Ustilaginomycotina</taxon>
        <taxon>Ustilaginomycetes</taxon>
        <taxon>Ustilaginales</taxon>
        <taxon>Ustilaginaceae</taxon>
        <taxon>Pseudozyma</taxon>
    </lineage>
</organism>
<keyword evidence="3" id="KW-0687">Ribonucleoprotein</keyword>
<evidence type="ECO:0000256" key="3">
    <source>
        <dbReference type="ARBA" id="ARBA00023274"/>
    </source>
</evidence>
<comment type="similarity">
    <text evidence="1">Belongs to the bacterial ribosomal protein bL35 family.</text>
</comment>
<evidence type="ECO:0000313" key="5">
    <source>
        <dbReference type="EMBL" id="EPQ27387.1"/>
    </source>
</evidence>
<feature type="region of interest" description="Disordered" evidence="4">
    <location>
        <begin position="43"/>
        <end position="72"/>
    </location>
</feature>
<dbReference type="Pfam" id="PF01632">
    <property type="entry name" value="Ribosomal_L35p"/>
    <property type="match status" value="1"/>
</dbReference>
<dbReference type="RefSeq" id="XP_007880647.1">
    <property type="nucleotide sequence ID" value="XM_007882456.1"/>
</dbReference>
<dbReference type="HOGENOM" id="CLU_1846392_0_0_1"/>
<feature type="region of interest" description="Disordered" evidence="4">
    <location>
        <begin position="16"/>
        <end position="35"/>
    </location>
</feature>
<dbReference type="AlphaFoldDB" id="A0A061H3I9"/>
<protein>
    <recommendedName>
        <fullName evidence="7">50S ribosomal protein L35</fullName>
    </recommendedName>
</protein>
<reference evidence="5 6" key="1">
    <citation type="journal article" date="2013" name="Plant Cell">
        <title>The transition from a phytopathogenic smut ancestor to an anamorphic biocontrol agent deciphered by comparative whole-genome analysis.</title>
        <authorList>
            <person name="Lefebvre F."/>
            <person name="Joly D.L."/>
            <person name="Labbe C."/>
            <person name="Teichmann B."/>
            <person name="Linning R."/>
            <person name="Belzile F."/>
            <person name="Bakkeren G."/>
            <person name="Belanger R.R."/>
        </authorList>
    </citation>
    <scope>NUCLEOTIDE SEQUENCE [LARGE SCALE GENOMIC DNA]</scope>
    <source>
        <strain evidence="5 6">PF-1</strain>
    </source>
</reference>
<dbReference type="OrthoDB" id="162638at2759"/>
<dbReference type="SUPFAM" id="SSF143034">
    <property type="entry name" value="L35p-like"/>
    <property type="match status" value="1"/>
</dbReference>
<dbReference type="PANTHER" id="PTHR33343:SF1">
    <property type="entry name" value="LARGE RIBOSOMAL SUBUNIT PROTEIN BL35M"/>
    <property type="match status" value="1"/>
</dbReference>
<dbReference type="PANTHER" id="PTHR33343">
    <property type="entry name" value="54S RIBOSOMAL PROTEIN BL35M"/>
    <property type="match status" value="1"/>
</dbReference>
<feature type="compositionally biased region" description="Basic residues" evidence="4">
    <location>
        <begin position="55"/>
        <end position="65"/>
    </location>
</feature>